<gene>
    <name evidence="1" type="ORF">O1611_g939</name>
</gene>
<protein>
    <submittedName>
        <fullName evidence="1">Uncharacterized protein</fullName>
    </submittedName>
</protein>
<evidence type="ECO:0000313" key="2">
    <source>
        <dbReference type="Proteomes" id="UP001153332"/>
    </source>
</evidence>
<keyword evidence="2" id="KW-1185">Reference proteome</keyword>
<reference evidence="1" key="1">
    <citation type="submission" date="2022-12" db="EMBL/GenBank/DDBJ databases">
        <title>Genome Sequence of Lasiodiplodia mahajangana.</title>
        <authorList>
            <person name="Buettner E."/>
        </authorList>
    </citation>
    <scope>NUCLEOTIDE SEQUENCE</scope>
    <source>
        <strain evidence="1">VT137</strain>
    </source>
</reference>
<accession>A0ACC2JZQ4</accession>
<evidence type="ECO:0000313" key="1">
    <source>
        <dbReference type="EMBL" id="KAJ8132683.1"/>
    </source>
</evidence>
<dbReference type="EMBL" id="JAPUUL010000097">
    <property type="protein sequence ID" value="KAJ8132683.1"/>
    <property type="molecule type" value="Genomic_DNA"/>
</dbReference>
<comment type="caution">
    <text evidence="1">The sequence shown here is derived from an EMBL/GenBank/DDBJ whole genome shotgun (WGS) entry which is preliminary data.</text>
</comment>
<organism evidence="1 2">
    <name type="scientific">Lasiodiplodia mahajangana</name>
    <dbReference type="NCBI Taxonomy" id="1108764"/>
    <lineage>
        <taxon>Eukaryota</taxon>
        <taxon>Fungi</taxon>
        <taxon>Dikarya</taxon>
        <taxon>Ascomycota</taxon>
        <taxon>Pezizomycotina</taxon>
        <taxon>Dothideomycetes</taxon>
        <taxon>Dothideomycetes incertae sedis</taxon>
        <taxon>Botryosphaeriales</taxon>
        <taxon>Botryosphaeriaceae</taxon>
        <taxon>Lasiodiplodia</taxon>
    </lineage>
</organism>
<name>A0ACC2JZQ4_9PEZI</name>
<sequence length="266" mass="29077">MLSPSSVYLTAADTPSDNPAWITSTYGKPDSNGVSGAPGTIIAVEKNSTTTDVFYFHFYSYNYGGKVLGINFDDHVGDWEHVMIRFVSGVPYAIYLSEHSAGSAYYWDVMTFNGKRPITYVGNGGHANYATAGKQEYTIALGLVADTTDAGIPWDMTQNYRGYWYDTSSGTFSIAGGSSTGGSEEANETADWLLWEGAWGDQQYPSSYPGQYCIVSECHYVSGPTGPVAKNLGRTTVCQKDDSCTIFTDINDLTTQAKRRRNEDLE</sequence>
<proteinExistence type="predicted"/>
<dbReference type="Proteomes" id="UP001153332">
    <property type="component" value="Unassembled WGS sequence"/>
</dbReference>